<sequence>MSMNEKGLLDLKERIEDADRDAARLEGQMTSLIESLKKLGYSSVKEAEKALKKLDNLIEEKEEELNTAILKV</sequence>
<name>A0A0F8ZCL0_9ZZZZ</name>
<dbReference type="EMBL" id="LAZR01064301">
    <property type="protein sequence ID" value="KKK57786.1"/>
    <property type="molecule type" value="Genomic_DNA"/>
</dbReference>
<protein>
    <submittedName>
        <fullName evidence="3">Uncharacterized protein</fullName>
    </submittedName>
</protein>
<dbReference type="EMBL" id="LAZR01064802">
    <property type="protein sequence ID" value="KKK56817.1"/>
    <property type="molecule type" value="Genomic_DNA"/>
</dbReference>
<gene>
    <name evidence="3" type="ORF">LCGC14_3050990</name>
    <name evidence="2" type="ORF">LCGC14_3060730</name>
</gene>
<evidence type="ECO:0000313" key="2">
    <source>
        <dbReference type="EMBL" id="KKK56817.1"/>
    </source>
</evidence>
<dbReference type="AlphaFoldDB" id="A0A0F8ZCL0"/>
<comment type="caution">
    <text evidence="3">The sequence shown here is derived from an EMBL/GenBank/DDBJ whole genome shotgun (WGS) entry which is preliminary data.</text>
</comment>
<accession>A0A0F8ZCL0</accession>
<feature type="coiled-coil region" evidence="1">
    <location>
        <begin position="8"/>
        <end position="71"/>
    </location>
</feature>
<keyword evidence="1" id="KW-0175">Coiled coil</keyword>
<organism evidence="3">
    <name type="scientific">marine sediment metagenome</name>
    <dbReference type="NCBI Taxonomy" id="412755"/>
    <lineage>
        <taxon>unclassified sequences</taxon>
        <taxon>metagenomes</taxon>
        <taxon>ecological metagenomes</taxon>
    </lineage>
</organism>
<evidence type="ECO:0000256" key="1">
    <source>
        <dbReference type="SAM" id="Coils"/>
    </source>
</evidence>
<feature type="non-terminal residue" evidence="3">
    <location>
        <position position="72"/>
    </location>
</feature>
<reference evidence="3" key="1">
    <citation type="journal article" date="2015" name="Nature">
        <title>Complex archaea that bridge the gap between prokaryotes and eukaryotes.</title>
        <authorList>
            <person name="Spang A."/>
            <person name="Saw J.H."/>
            <person name="Jorgensen S.L."/>
            <person name="Zaremba-Niedzwiedzka K."/>
            <person name="Martijn J."/>
            <person name="Lind A.E."/>
            <person name="van Eijk R."/>
            <person name="Schleper C."/>
            <person name="Guy L."/>
            <person name="Ettema T.J."/>
        </authorList>
    </citation>
    <scope>NUCLEOTIDE SEQUENCE</scope>
</reference>
<proteinExistence type="predicted"/>
<evidence type="ECO:0000313" key="3">
    <source>
        <dbReference type="EMBL" id="KKK57786.1"/>
    </source>
</evidence>